<dbReference type="RefSeq" id="WP_062283942.1">
    <property type="nucleotide sequence ID" value="NZ_LTBC01000005.1"/>
</dbReference>
<dbReference type="Gene3D" id="1.25.40.10">
    <property type="entry name" value="Tetratricopeptide repeat domain"/>
    <property type="match status" value="1"/>
</dbReference>
<evidence type="ECO:0000313" key="2">
    <source>
        <dbReference type="EMBL" id="KYH32122.1"/>
    </source>
</evidence>
<dbReference type="Pfam" id="PF13432">
    <property type="entry name" value="TPR_16"/>
    <property type="match status" value="1"/>
</dbReference>
<gene>
    <name evidence="2" type="primary">tolB_2</name>
    <name evidence="2" type="ORF">MOMUL_16970</name>
</gene>
<accession>A0A151AX45</accession>
<reference evidence="2 3" key="1">
    <citation type="submission" date="2016-02" db="EMBL/GenBank/DDBJ databases">
        <title>Genome sequence of Moorella mulderi DSM 14980.</title>
        <authorList>
            <person name="Poehlein A."/>
            <person name="Daniel R."/>
        </authorList>
    </citation>
    <scope>NUCLEOTIDE SEQUENCE [LARGE SCALE GENOMIC DNA]</scope>
    <source>
        <strain evidence="2 3">DSM 14980</strain>
    </source>
</reference>
<dbReference type="SUPFAM" id="SSF48452">
    <property type="entry name" value="TPR-like"/>
    <property type="match status" value="2"/>
</dbReference>
<dbReference type="Gene3D" id="2.120.10.30">
    <property type="entry name" value="TolB, C-terminal domain"/>
    <property type="match status" value="1"/>
</dbReference>
<name>A0A151AX45_9FIRM</name>
<dbReference type="SUPFAM" id="SSF69304">
    <property type="entry name" value="Tricorn protease N-terminal domain"/>
    <property type="match status" value="1"/>
</dbReference>
<dbReference type="Proteomes" id="UP000075670">
    <property type="component" value="Unassembled WGS sequence"/>
</dbReference>
<comment type="caution">
    <text evidence="2">The sequence shown here is derived from an EMBL/GenBank/DDBJ whole genome shotgun (WGS) entry which is preliminary data.</text>
</comment>
<keyword evidence="1" id="KW-0802">TPR repeat</keyword>
<feature type="repeat" description="TPR" evidence="1">
    <location>
        <begin position="62"/>
        <end position="95"/>
    </location>
</feature>
<dbReference type="EMBL" id="LTBC01000005">
    <property type="protein sequence ID" value="KYH32122.1"/>
    <property type="molecule type" value="Genomic_DNA"/>
</dbReference>
<dbReference type="PANTHER" id="PTHR36842">
    <property type="entry name" value="PROTEIN TOLB HOMOLOG"/>
    <property type="match status" value="1"/>
</dbReference>
<dbReference type="PATRIC" id="fig|1122241.3.peg.1791"/>
<proteinExistence type="predicted"/>
<keyword evidence="3" id="KW-1185">Reference proteome</keyword>
<dbReference type="OrthoDB" id="1886400at2"/>
<dbReference type="SMART" id="SM00028">
    <property type="entry name" value="TPR"/>
    <property type="match status" value="3"/>
</dbReference>
<protein>
    <submittedName>
        <fullName evidence="2">Protein TolB</fullName>
    </submittedName>
</protein>
<sequence>MLPARLKGILAPMVMLLLIALSGCGGGLASDVKVLEEAVASQDWDTVSGLSKKMVQEHPERPEGYYFQGVYYYHQKAWQQAIDNLKKATELAPAYAGKGGDMLADSYIQLGIKLFDQDYQQSLELFKNASEASRDKSTGRRIAGIIMDQVNKKTAGKNFYDLKDYLPLLQAALQYDAANERVLFYTGVAYRLRNENEEAIKYFDQLAPRPTPGSLPDRLFHFPSDAYFVAGRNMEYQFLQAGRNDFQPVIDLYRKSLAWNDKNDFTLQRMTWLMVTLDRKDEAREYFRRWQAVTQMPLSTAEFEQVLASRESLPAKQLKIKPGKELVRKNERPQYDYELVWTGDGRNLLLVEWDEKNIKISRLNPEKEGHETIYTGEWTGERPAMQSIDGKIVLRNGKELVFFDANDFKVLRTMKLPVFDRWLEVSPDGSRMVYVQQGLWLADLNNSRRLLLAEADKERLLPSQPQWSPAGDKVLYIDMYYEGSGGIWVIDLNSGEKKKIVDLDGCFGARWTNDGQAITFGTCGYGQEEPPAMYIYNLGTGNTRRIPSGQNYAAISFSPDGQRLLLQWMEETLWVKDITEDTPRLITKKPGFFRACWSPDGRYLVYGHQFRRDLPPSFWLVDLARDNN</sequence>
<dbReference type="PANTHER" id="PTHR36842:SF1">
    <property type="entry name" value="PROTEIN TOLB"/>
    <property type="match status" value="1"/>
</dbReference>
<evidence type="ECO:0000256" key="1">
    <source>
        <dbReference type="PROSITE-ProRule" id="PRU00339"/>
    </source>
</evidence>
<dbReference type="AlphaFoldDB" id="A0A151AX45"/>
<dbReference type="PROSITE" id="PS51257">
    <property type="entry name" value="PROKAR_LIPOPROTEIN"/>
    <property type="match status" value="1"/>
</dbReference>
<dbReference type="InterPro" id="IPR011042">
    <property type="entry name" value="6-blade_b-propeller_TolB-like"/>
</dbReference>
<dbReference type="InterPro" id="IPR019734">
    <property type="entry name" value="TPR_rpt"/>
</dbReference>
<organism evidence="2 3">
    <name type="scientific">Moorella mulderi DSM 14980</name>
    <dbReference type="NCBI Taxonomy" id="1122241"/>
    <lineage>
        <taxon>Bacteria</taxon>
        <taxon>Bacillati</taxon>
        <taxon>Bacillota</taxon>
        <taxon>Clostridia</taxon>
        <taxon>Neomoorellales</taxon>
        <taxon>Neomoorellaceae</taxon>
        <taxon>Neomoorella</taxon>
    </lineage>
</organism>
<dbReference type="PROSITE" id="PS50005">
    <property type="entry name" value="TPR"/>
    <property type="match status" value="1"/>
</dbReference>
<evidence type="ECO:0000313" key="3">
    <source>
        <dbReference type="Proteomes" id="UP000075670"/>
    </source>
</evidence>
<dbReference type="InterPro" id="IPR011990">
    <property type="entry name" value="TPR-like_helical_dom_sf"/>
</dbReference>